<comment type="caution">
    <text evidence="1">The sequence shown here is derived from an EMBL/GenBank/DDBJ whole genome shotgun (WGS) entry which is preliminary data.</text>
</comment>
<sequence length="69" mass="7405">MRAGNGSRVVLPASRRRLASPAPCARVSDPACLQPASGLFVASSCFGYAGRILQYLIKTYECNMDPKDV</sequence>
<dbReference type="Proteomes" id="UP000266723">
    <property type="component" value="Unassembled WGS sequence"/>
</dbReference>
<evidence type="ECO:0000313" key="1">
    <source>
        <dbReference type="EMBL" id="KAF3609748.1"/>
    </source>
</evidence>
<protein>
    <submittedName>
        <fullName evidence="1">Uncharacterized protein</fullName>
    </submittedName>
</protein>
<reference evidence="1 2" key="1">
    <citation type="journal article" date="2020" name="BMC Genomics">
        <title>Intraspecific diversification of the crop wild relative Brassica cretica Lam. using demographic model selection.</title>
        <authorList>
            <person name="Kioukis A."/>
            <person name="Michalopoulou V.A."/>
            <person name="Briers L."/>
            <person name="Pirintsos S."/>
            <person name="Studholme D.J."/>
            <person name="Pavlidis P."/>
            <person name="Sarris P.F."/>
        </authorList>
    </citation>
    <scope>NUCLEOTIDE SEQUENCE [LARGE SCALE GENOMIC DNA]</scope>
    <source>
        <strain evidence="2">cv. PFS-1207/04</strain>
    </source>
</reference>
<gene>
    <name evidence="1" type="ORF">DY000_02047458</name>
</gene>
<organism evidence="1 2">
    <name type="scientific">Brassica cretica</name>
    <name type="common">Mustard</name>
    <dbReference type="NCBI Taxonomy" id="69181"/>
    <lineage>
        <taxon>Eukaryota</taxon>
        <taxon>Viridiplantae</taxon>
        <taxon>Streptophyta</taxon>
        <taxon>Embryophyta</taxon>
        <taxon>Tracheophyta</taxon>
        <taxon>Spermatophyta</taxon>
        <taxon>Magnoliopsida</taxon>
        <taxon>eudicotyledons</taxon>
        <taxon>Gunneridae</taxon>
        <taxon>Pentapetalae</taxon>
        <taxon>rosids</taxon>
        <taxon>malvids</taxon>
        <taxon>Brassicales</taxon>
        <taxon>Brassicaceae</taxon>
        <taxon>Brassiceae</taxon>
        <taxon>Brassica</taxon>
    </lineage>
</organism>
<keyword evidence="2" id="KW-1185">Reference proteome</keyword>
<evidence type="ECO:0000313" key="2">
    <source>
        <dbReference type="Proteomes" id="UP000266723"/>
    </source>
</evidence>
<dbReference type="EMBL" id="QGKV02000297">
    <property type="protein sequence ID" value="KAF3609748.1"/>
    <property type="molecule type" value="Genomic_DNA"/>
</dbReference>
<name>A0ABQ7F180_BRACR</name>
<proteinExistence type="predicted"/>
<accession>A0ABQ7F180</accession>